<evidence type="ECO:0000256" key="3">
    <source>
        <dbReference type="SAM" id="MobiDB-lite"/>
    </source>
</evidence>
<gene>
    <name evidence="5" type="primary">UHRF1_1</name>
    <name evidence="5" type="ORF">Hypma_006443</name>
</gene>
<dbReference type="InterPro" id="IPR015947">
    <property type="entry name" value="PUA-like_sf"/>
</dbReference>
<dbReference type="Proteomes" id="UP000076154">
    <property type="component" value="Unassembled WGS sequence"/>
</dbReference>
<dbReference type="STRING" id="39966.A0A369JWY3"/>
<evidence type="ECO:0000256" key="2">
    <source>
        <dbReference type="PROSITE-ProRule" id="PRU00358"/>
    </source>
</evidence>
<dbReference type="SUPFAM" id="SSF88697">
    <property type="entry name" value="PUA domain-like"/>
    <property type="match status" value="1"/>
</dbReference>
<evidence type="ECO:0000313" key="5">
    <source>
        <dbReference type="EMBL" id="RDB26288.1"/>
    </source>
</evidence>
<dbReference type="PROSITE" id="PS51015">
    <property type="entry name" value="YDG"/>
    <property type="match status" value="1"/>
</dbReference>
<feature type="compositionally biased region" description="Basic and acidic residues" evidence="3">
    <location>
        <begin position="320"/>
        <end position="330"/>
    </location>
</feature>
<accession>A0A369JWY3</accession>
<proteinExistence type="predicted"/>
<dbReference type="InterPro" id="IPR036987">
    <property type="entry name" value="SRA-YDG_sf"/>
</dbReference>
<dbReference type="GO" id="GO:0061630">
    <property type="term" value="F:ubiquitin protein ligase activity"/>
    <property type="evidence" value="ECO:0007669"/>
    <property type="project" value="TreeGrafter"/>
</dbReference>
<sequence>MSLIEPDQHHPLNVVPVPEALSTTPIAEPIQVPTRRHHLKGKRIAANRPAERNPKVHGHIPGAPVGSAYDTYEDLVAAGVHATLSKGIHGNQFDGAFSIVMSGGYEDDDDHGETFTYTGEGGRSSRRGNVEGESDWGTGNQIKDQVWKSSGNNALRLSSMTKIPVRVIRGRPWNKNRHAPYAPPEGELRYRYDGLYVVENAWQAPGKTDFITCRFSFRRLPDQPPLPPPVSRVSSEPVQGPHTSDAVLATPGAGPSTLTPGLPRQPRLSDIQVKIDIVYETEEESDTNTASPSPQIQADHPARTPTPDAEVVTEGQYPDVKTEDPPEARSEGSPTPFDFCFARHCVDSHAALISRQHQSPAASVTTSADTVKMEPEPIFVSSASPSPLSRPIQRGTKRRRGETMDNTSSDDTTPPRKHAPYPGYRNRLARLRLAKEQVRMSALRESSSSSVDAQLSTGSPFVSVLDQPSTSSNSSTPLTSSRESTITTVQVIKVEHEEASLSQSA</sequence>
<evidence type="ECO:0000256" key="1">
    <source>
        <dbReference type="ARBA" id="ARBA00023242"/>
    </source>
</evidence>
<evidence type="ECO:0000259" key="4">
    <source>
        <dbReference type="PROSITE" id="PS51015"/>
    </source>
</evidence>
<feature type="compositionally biased region" description="Polar residues" evidence="3">
    <location>
        <begin position="451"/>
        <end position="460"/>
    </location>
</feature>
<feature type="compositionally biased region" description="Polar residues" evidence="3">
    <location>
        <begin position="287"/>
        <end position="296"/>
    </location>
</feature>
<dbReference type="AlphaFoldDB" id="A0A369JWY3"/>
<protein>
    <submittedName>
        <fullName evidence="5">E3 ubiquitin-protein ligase UHRF1</fullName>
    </submittedName>
</protein>
<dbReference type="GO" id="GO:0016567">
    <property type="term" value="P:protein ubiquitination"/>
    <property type="evidence" value="ECO:0007669"/>
    <property type="project" value="TreeGrafter"/>
</dbReference>
<feature type="region of interest" description="Disordered" evidence="3">
    <location>
        <begin position="221"/>
        <end position="269"/>
    </location>
</feature>
<dbReference type="PANTHER" id="PTHR14140">
    <property type="entry name" value="E3 UBIQUITIN-PROTEIN LIGASE UHRF-RELATED"/>
    <property type="match status" value="1"/>
</dbReference>
<dbReference type="PANTHER" id="PTHR14140:SF27">
    <property type="entry name" value="OS04G0289800 PROTEIN"/>
    <property type="match status" value="1"/>
</dbReference>
<feature type="compositionally biased region" description="Low complexity" evidence="3">
    <location>
        <begin position="469"/>
        <end position="485"/>
    </location>
</feature>
<dbReference type="GO" id="GO:0005634">
    <property type="term" value="C:nucleus"/>
    <property type="evidence" value="ECO:0007669"/>
    <property type="project" value="UniProtKB-SubCell"/>
</dbReference>
<organism evidence="5 6">
    <name type="scientific">Hypsizygus marmoreus</name>
    <name type="common">White beech mushroom</name>
    <name type="synonym">Agaricus marmoreus</name>
    <dbReference type="NCBI Taxonomy" id="39966"/>
    <lineage>
        <taxon>Eukaryota</taxon>
        <taxon>Fungi</taxon>
        <taxon>Dikarya</taxon>
        <taxon>Basidiomycota</taxon>
        <taxon>Agaricomycotina</taxon>
        <taxon>Agaricomycetes</taxon>
        <taxon>Agaricomycetidae</taxon>
        <taxon>Agaricales</taxon>
        <taxon>Tricholomatineae</taxon>
        <taxon>Lyophyllaceae</taxon>
        <taxon>Hypsizygus</taxon>
    </lineage>
</organism>
<feature type="region of interest" description="Disordered" evidence="3">
    <location>
        <begin position="117"/>
        <end position="145"/>
    </location>
</feature>
<dbReference type="Gene3D" id="2.30.280.10">
    <property type="entry name" value="SRA-YDG"/>
    <property type="match status" value="1"/>
</dbReference>
<dbReference type="OrthoDB" id="2270193at2759"/>
<comment type="subcellular location">
    <subcellularLocation>
        <location evidence="2">Nucleus</location>
    </subcellularLocation>
</comment>
<keyword evidence="1 2" id="KW-0539">Nucleus</keyword>
<feature type="region of interest" description="Disordered" evidence="3">
    <location>
        <begin position="376"/>
        <end position="425"/>
    </location>
</feature>
<feature type="region of interest" description="Disordered" evidence="3">
    <location>
        <begin position="444"/>
        <end position="485"/>
    </location>
</feature>
<keyword evidence="6" id="KW-1185">Reference proteome</keyword>
<dbReference type="EMBL" id="LUEZ02000040">
    <property type="protein sequence ID" value="RDB26288.1"/>
    <property type="molecule type" value="Genomic_DNA"/>
</dbReference>
<dbReference type="InterPro" id="IPR003105">
    <property type="entry name" value="SRA_YDG"/>
</dbReference>
<dbReference type="Pfam" id="PF02182">
    <property type="entry name" value="SAD_SRA"/>
    <property type="match status" value="1"/>
</dbReference>
<evidence type="ECO:0000313" key="6">
    <source>
        <dbReference type="Proteomes" id="UP000076154"/>
    </source>
</evidence>
<dbReference type="GO" id="GO:0044027">
    <property type="term" value="P:negative regulation of gene expression via chromosomal CpG island methylation"/>
    <property type="evidence" value="ECO:0007669"/>
    <property type="project" value="TreeGrafter"/>
</dbReference>
<comment type="caution">
    <text evidence="5">The sequence shown here is derived from an EMBL/GenBank/DDBJ whole genome shotgun (WGS) entry which is preliminary data.</text>
</comment>
<feature type="domain" description="YDG" evidence="4">
    <location>
        <begin position="58"/>
        <end position="219"/>
    </location>
</feature>
<dbReference type="InterPro" id="IPR045134">
    <property type="entry name" value="UHRF1/2-like"/>
</dbReference>
<feature type="region of interest" description="Disordered" evidence="3">
    <location>
        <begin position="281"/>
        <end position="335"/>
    </location>
</feature>
<dbReference type="InParanoid" id="A0A369JWY3"/>
<name>A0A369JWY3_HYPMA</name>
<reference evidence="5" key="1">
    <citation type="submission" date="2018-04" db="EMBL/GenBank/DDBJ databases">
        <title>Whole genome sequencing of Hypsizygus marmoreus.</title>
        <authorList>
            <person name="Choi I.-G."/>
            <person name="Min B."/>
            <person name="Kim J.-G."/>
            <person name="Kim S."/>
            <person name="Oh Y.-L."/>
            <person name="Kong W.-S."/>
            <person name="Park H."/>
            <person name="Jeong J."/>
            <person name="Song E.-S."/>
        </authorList>
    </citation>
    <scope>NUCLEOTIDE SEQUENCE [LARGE SCALE GENOMIC DNA]</scope>
    <source>
        <strain evidence="5">51987-8</strain>
    </source>
</reference>
<dbReference type="SMART" id="SM00466">
    <property type="entry name" value="SRA"/>
    <property type="match status" value="1"/>
</dbReference>